<dbReference type="SUPFAM" id="SSF48726">
    <property type="entry name" value="Immunoglobulin"/>
    <property type="match status" value="1"/>
</dbReference>
<dbReference type="Ensembl" id="ENSMSIT00000032289.1">
    <property type="protein sequence ID" value="ENSMSIP00000025589.1"/>
    <property type="gene ID" value="ENSMSIG00000021611.1"/>
</dbReference>
<protein>
    <recommendedName>
        <fullName evidence="12">Ig-like domain-containing protein</fullName>
    </recommendedName>
</protein>
<dbReference type="Gene3D" id="2.60.40.10">
    <property type="entry name" value="Immunoglobulins"/>
    <property type="match status" value="1"/>
</dbReference>
<reference evidence="13" key="1">
    <citation type="submission" date="2025-08" db="UniProtKB">
        <authorList>
            <consortium name="Ensembl"/>
        </authorList>
    </citation>
    <scope>IDENTIFICATION</scope>
</reference>
<dbReference type="CDD" id="cd04981">
    <property type="entry name" value="IgV_H"/>
    <property type="match status" value="1"/>
</dbReference>
<feature type="signal peptide" evidence="11">
    <location>
        <begin position="1"/>
        <end position="19"/>
    </location>
</feature>
<dbReference type="FunFam" id="2.60.40.10:FF:001142">
    <property type="entry name" value="Immunoglobulin heavy variable 5-15"/>
    <property type="match status" value="1"/>
</dbReference>
<dbReference type="GeneTree" id="ENSGT01050000244936"/>
<keyword evidence="11" id="KW-0732">Signal</keyword>
<evidence type="ECO:0000256" key="7">
    <source>
        <dbReference type="ARBA" id="ARBA00023136"/>
    </source>
</evidence>
<evidence type="ECO:0000256" key="9">
    <source>
        <dbReference type="ARBA" id="ARBA00023319"/>
    </source>
</evidence>
<dbReference type="GO" id="GO:0002250">
    <property type="term" value="P:adaptive immune response"/>
    <property type="evidence" value="ECO:0007669"/>
    <property type="project" value="UniProtKB-KW"/>
</dbReference>
<dbReference type="GO" id="GO:0005886">
    <property type="term" value="C:plasma membrane"/>
    <property type="evidence" value="ECO:0007669"/>
    <property type="project" value="UniProtKB-SubCell"/>
</dbReference>
<keyword evidence="4" id="KW-0964">Secreted</keyword>
<keyword evidence="5" id="KW-0391">Immunity</keyword>
<name>A0A8C6HTB6_MUSSI</name>
<dbReference type="InterPro" id="IPR013783">
    <property type="entry name" value="Ig-like_fold"/>
</dbReference>
<dbReference type="PANTHER" id="PTHR23266">
    <property type="entry name" value="IMMUNOGLOBULIN HEAVY CHAIN"/>
    <property type="match status" value="1"/>
</dbReference>
<dbReference type="GO" id="GO:0005576">
    <property type="term" value="C:extracellular region"/>
    <property type="evidence" value="ECO:0007669"/>
    <property type="project" value="UniProtKB-SubCell"/>
</dbReference>
<keyword evidence="7" id="KW-0472">Membrane</keyword>
<evidence type="ECO:0000313" key="14">
    <source>
        <dbReference type="Proteomes" id="UP000694415"/>
    </source>
</evidence>
<dbReference type="InterPro" id="IPR050199">
    <property type="entry name" value="IgHV"/>
</dbReference>
<keyword evidence="3" id="KW-1003">Cell membrane</keyword>
<proteinExistence type="predicted"/>
<keyword evidence="14" id="KW-1185">Reference proteome</keyword>
<reference evidence="13" key="2">
    <citation type="submission" date="2025-09" db="UniProtKB">
        <authorList>
            <consortium name="Ensembl"/>
        </authorList>
    </citation>
    <scope>IDENTIFICATION</scope>
</reference>
<sequence length="148" mass="16188">MDSRLNLVFLVLILKGVQCDVQLVESGGGLVQPGGSRKLSCAASGFTFSSYGMHWVRQAPEKGLEWVAYISSSSGTIYYADTVKGRFTISRDNAKNTLFLQMTSLRSEDTAMYYCARHTMSKSYCELKLKPPAGHLGPAGGAERTQSF</sequence>
<dbReference type="InterPro" id="IPR007110">
    <property type="entry name" value="Ig-like_dom"/>
</dbReference>
<evidence type="ECO:0000313" key="13">
    <source>
        <dbReference type="Ensembl" id="ENSMSIP00000025589.1"/>
    </source>
</evidence>
<evidence type="ECO:0000259" key="12">
    <source>
        <dbReference type="PROSITE" id="PS50835"/>
    </source>
</evidence>
<keyword evidence="9" id="KW-0393">Immunoglobulin domain</keyword>
<evidence type="ECO:0000256" key="8">
    <source>
        <dbReference type="ARBA" id="ARBA00023157"/>
    </source>
</evidence>
<evidence type="ECO:0000256" key="11">
    <source>
        <dbReference type="SAM" id="SignalP"/>
    </source>
</evidence>
<dbReference type="GO" id="GO:0019814">
    <property type="term" value="C:immunoglobulin complex"/>
    <property type="evidence" value="ECO:0007669"/>
    <property type="project" value="UniProtKB-KW"/>
</dbReference>
<keyword evidence="8" id="KW-1015">Disulfide bond</keyword>
<evidence type="ECO:0000256" key="2">
    <source>
        <dbReference type="ARBA" id="ARBA00004613"/>
    </source>
</evidence>
<organism evidence="13 14">
    <name type="scientific">Mus spicilegus</name>
    <name type="common">Mound-building mouse</name>
    <dbReference type="NCBI Taxonomy" id="10103"/>
    <lineage>
        <taxon>Eukaryota</taxon>
        <taxon>Metazoa</taxon>
        <taxon>Chordata</taxon>
        <taxon>Craniata</taxon>
        <taxon>Vertebrata</taxon>
        <taxon>Euteleostomi</taxon>
        <taxon>Mammalia</taxon>
        <taxon>Eutheria</taxon>
        <taxon>Euarchontoglires</taxon>
        <taxon>Glires</taxon>
        <taxon>Rodentia</taxon>
        <taxon>Myomorpha</taxon>
        <taxon>Muroidea</taxon>
        <taxon>Muridae</taxon>
        <taxon>Murinae</taxon>
        <taxon>Mus</taxon>
        <taxon>Mus</taxon>
    </lineage>
</organism>
<accession>A0A8C6HTB6</accession>
<dbReference type="SMART" id="SM00409">
    <property type="entry name" value="IG"/>
    <property type="match status" value="1"/>
</dbReference>
<dbReference type="AlphaFoldDB" id="A0A8C6HTB6"/>
<evidence type="ECO:0000256" key="1">
    <source>
        <dbReference type="ARBA" id="ARBA00004236"/>
    </source>
</evidence>
<dbReference type="InterPro" id="IPR013106">
    <property type="entry name" value="Ig_V-set"/>
</dbReference>
<feature type="domain" description="Ig-like" evidence="12">
    <location>
        <begin position="31"/>
        <end position="115"/>
    </location>
</feature>
<dbReference type="PROSITE" id="PS50835">
    <property type="entry name" value="IG_LIKE"/>
    <property type="match status" value="1"/>
</dbReference>
<evidence type="ECO:0000256" key="4">
    <source>
        <dbReference type="ARBA" id="ARBA00022525"/>
    </source>
</evidence>
<dbReference type="InterPro" id="IPR036179">
    <property type="entry name" value="Ig-like_dom_sf"/>
</dbReference>
<keyword evidence="6" id="KW-1064">Adaptive immunity</keyword>
<comment type="subcellular location">
    <subcellularLocation>
        <location evidence="1">Cell membrane</location>
    </subcellularLocation>
    <subcellularLocation>
        <location evidence="2">Secreted</location>
    </subcellularLocation>
</comment>
<feature type="chain" id="PRO_5034280645" description="Ig-like domain-containing protein" evidence="11">
    <location>
        <begin position="20"/>
        <end position="148"/>
    </location>
</feature>
<evidence type="ECO:0000256" key="3">
    <source>
        <dbReference type="ARBA" id="ARBA00022475"/>
    </source>
</evidence>
<dbReference type="SMART" id="SM00406">
    <property type="entry name" value="IGv"/>
    <property type="match status" value="1"/>
</dbReference>
<dbReference type="InterPro" id="IPR003599">
    <property type="entry name" value="Ig_sub"/>
</dbReference>
<evidence type="ECO:0000256" key="10">
    <source>
        <dbReference type="ARBA" id="ARBA00043265"/>
    </source>
</evidence>
<dbReference type="Proteomes" id="UP000694415">
    <property type="component" value="Unplaced"/>
</dbReference>
<evidence type="ECO:0000256" key="5">
    <source>
        <dbReference type="ARBA" id="ARBA00022859"/>
    </source>
</evidence>
<evidence type="ECO:0000256" key="6">
    <source>
        <dbReference type="ARBA" id="ARBA00023130"/>
    </source>
</evidence>
<keyword evidence="10" id="KW-1280">Immunoglobulin</keyword>
<dbReference type="Pfam" id="PF07686">
    <property type="entry name" value="V-set"/>
    <property type="match status" value="1"/>
</dbReference>